<dbReference type="KEGG" id="bze:COCCADRAFT_21961"/>
<dbReference type="EMBL" id="KI964541">
    <property type="protein sequence ID" value="EUC38635.1"/>
    <property type="molecule type" value="Genomic_DNA"/>
</dbReference>
<evidence type="ECO:0000313" key="2">
    <source>
        <dbReference type="Proteomes" id="UP000053841"/>
    </source>
</evidence>
<protein>
    <submittedName>
        <fullName evidence="1">Uncharacterized protein</fullName>
    </submittedName>
</protein>
<dbReference type="GeneID" id="19145101"/>
<keyword evidence="2" id="KW-1185">Reference proteome</keyword>
<dbReference type="Proteomes" id="UP000053841">
    <property type="component" value="Unassembled WGS sequence"/>
</dbReference>
<proteinExistence type="predicted"/>
<sequence>MNYCLAWEAENRPKSCQVTRKKGQRHMKGHGRNMALKQPGKRTIDLRRITRESLPVKRTGCQAFMGDFAMAAVAASDRRPLTIACFSEDEQPGRPTTMGARSGALLSYSCLSKFMPRRVSDTMDFFCPPYYAALASRFLSAMCSTLSHGYSVSERHGPSSSDTDRRHFAVLCRGLLTDSKFDRACPGILFSVLVKEIPDRLIPSSYNTHAEKQPVVNHGCYLYQYDDNVVVLDGRRLPTAWQFEIATTFYVNGRRHCRPVSSIHDTTYVVCVLLLHAKSNSVGSSHLFSWPRRAQNWMRLRRYAFIGIAIVDPVMLVCPRSALGSATLAVTTCWLL</sequence>
<dbReference type="AlphaFoldDB" id="W6YLK8"/>
<gene>
    <name evidence="1" type="ORF">COCCADRAFT_21961</name>
</gene>
<organism evidence="1 2">
    <name type="scientific">Cochliobolus carbonum (strain 26-R-13)</name>
    <name type="common">Maize leaf spot fungus</name>
    <name type="synonym">Bipolaris zeicola</name>
    <dbReference type="NCBI Taxonomy" id="930089"/>
    <lineage>
        <taxon>Eukaryota</taxon>
        <taxon>Fungi</taxon>
        <taxon>Dikarya</taxon>
        <taxon>Ascomycota</taxon>
        <taxon>Pezizomycotina</taxon>
        <taxon>Dothideomycetes</taxon>
        <taxon>Pleosporomycetidae</taxon>
        <taxon>Pleosporales</taxon>
        <taxon>Pleosporineae</taxon>
        <taxon>Pleosporaceae</taxon>
        <taxon>Bipolaris</taxon>
    </lineage>
</organism>
<dbReference type="RefSeq" id="XP_007707010.1">
    <property type="nucleotide sequence ID" value="XM_007708820.1"/>
</dbReference>
<name>W6YLK8_COCC2</name>
<accession>W6YLK8</accession>
<reference evidence="1 2" key="1">
    <citation type="journal article" date="2013" name="PLoS Genet.">
        <title>Comparative genome structure, secondary metabolite, and effector coding capacity across Cochliobolus pathogens.</title>
        <authorList>
            <person name="Condon B.J."/>
            <person name="Leng Y."/>
            <person name="Wu D."/>
            <person name="Bushley K.E."/>
            <person name="Ohm R.A."/>
            <person name="Otillar R."/>
            <person name="Martin J."/>
            <person name="Schackwitz W."/>
            <person name="Grimwood J."/>
            <person name="MohdZainudin N."/>
            <person name="Xue C."/>
            <person name="Wang R."/>
            <person name="Manning V.A."/>
            <person name="Dhillon B."/>
            <person name="Tu Z.J."/>
            <person name="Steffenson B.J."/>
            <person name="Salamov A."/>
            <person name="Sun H."/>
            <person name="Lowry S."/>
            <person name="LaButti K."/>
            <person name="Han J."/>
            <person name="Copeland A."/>
            <person name="Lindquist E."/>
            <person name="Barry K."/>
            <person name="Schmutz J."/>
            <person name="Baker S.E."/>
            <person name="Ciuffetti L.M."/>
            <person name="Grigoriev I.V."/>
            <person name="Zhong S."/>
            <person name="Turgeon B.G."/>
        </authorList>
    </citation>
    <scope>NUCLEOTIDE SEQUENCE [LARGE SCALE GENOMIC DNA]</scope>
    <source>
        <strain evidence="1 2">26-R-13</strain>
    </source>
</reference>
<dbReference type="HOGENOM" id="CLU_826364_0_0_1"/>
<evidence type="ECO:0000313" key="1">
    <source>
        <dbReference type="EMBL" id="EUC38635.1"/>
    </source>
</evidence>